<dbReference type="GO" id="GO:0043130">
    <property type="term" value="F:ubiquitin binding"/>
    <property type="evidence" value="ECO:0007669"/>
    <property type="project" value="InterPro"/>
</dbReference>
<evidence type="ECO:0000256" key="1">
    <source>
        <dbReference type="ARBA" id="ARBA00022448"/>
    </source>
</evidence>
<dbReference type="Proteomes" id="UP000789405">
    <property type="component" value="Unassembled WGS sequence"/>
</dbReference>
<sequence length="372" mass="42781">MKIFEKPTIITEYLDQCIVKEDDDWTLIIDTCNAVNATDAGAKEAAKFIRKKLARMQSIKIQHRVLSVLQAMAENCGAKFHAEIASKKFLEAIEHVIVTPNFNPDVKHRLVELLRNWTEMFQNEPSLWQVANLYNKLEKMGVIPEDKYQNNPTQNPRRVHHAPSTTSVETIAGDIELAKNNVQLFIQTISFTDPEAEDITKNELIQEFYRKCKSLLQNINQYINEVQDEHWLDTLLSINQELIKAFQMYDDMVERGQIRAAEQISVQFPTDNYRVNYDNYFDSDDAGVGGSKATAIDPFSDYNEVEQIPSPSEKRRGKVPMSIYDDDDVFRDDPNELSNQQYSSLVAPLQPTKYRPPTVTNNNNGRQDHMSI</sequence>
<dbReference type="GO" id="GO:0015031">
    <property type="term" value="P:protein transport"/>
    <property type="evidence" value="ECO:0007669"/>
    <property type="project" value="UniProtKB-KW"/>
</dbReference>
<dbReference type="Gene3D" id="1.20.58.160">
    <property type="match status" value="1"/>
</dbReference>
<keyword evidence="2" id="KW-0653">Protein transport</keyword>
<evidence type="ECO:0000313" key="7">
    <source>
        <dbReference type="Proteomes" id="UP000789405"/>
    </source>
</evidence>
<protein>
    <submittedName>
        <fullName evidence="6">204_t:CDS:1</fullName>
    </submittedName>
</protein>
<dbReference type="InterPro" id="IPR045007">
    <property type="entry name" value="LSB5"/>
</dbReference>
<dbReference type="GO" id="GO:0006897">
    <property type="term" value="P:endocytosis"/>
    <property type="evidence" value="ECO:0007669"/>
    <property type="project" value="InterPro"/>
</dbReference>
<dbReference type="GO" id="GO:0051666">
    <property type="term" value="P:actin cortical patch localization"/>
    <property type="evidence" value="ECO:0007669"/>
    <property type="project" value="TreeGrafter"/>
</dbReference>
<dbReference type="InterPro" id="IPR008942">
    <property type="entry name" value="ENTH_VHS"/>
</dbReference>
<evidence type="ECO:0000259" key="5">
    <source>
        <dbReference type="PROSITE" id="PS50909"/>
    </source>
</evidence>
<dbReference type="SMART" id="SM00288">
    <property type="entry name" value="VHS"/>
    <property type="match status" value="1"/>
</dbReference>
<accession>A0A9N8VG38</accession>
<dbReference type="CDD" id="cd21383">
    <property type="entry name" value="GAT_GGA_Tom1-like"/>
    <property type="match status" value="1"/>
</dbReference>
<evidence type="ECO:0000313" key="6">
    <source>
        <dbReference type="EMBL" id="CAG8453918.1"/>
    </source>
</evidence>
<gene>
    <name evidence="6" type="ORF">DERYTH_LOCUS663</name>
</gene>
<proteinExistence type="predicted"/>
<feature type="region of interest" description="Disordered" evidence="3">
    <location>
        <begin position="305"/>
        <end position="372"/>
    </location>
</feature>
<evidence type="ECO:0000259" key="4">
    <source>
        <dbReference type="PROSITE" id="PS50179"/>
    </source>
</evidence>
<dbReference type="AlphaFoldDB" id="A0A9N8VG38"/>
<dbReference type="PROSITE" id="PS50179">
    <property type="entry name" value="VHS"/>
    <property type="match status" value="1"/>
</dbReference>
<dbReference type="InterPro" id="IPR004152">
    <property type="entry name" value="GAT_dom"/>
</dbReference>
<dbReference type="PROSITE" id="PS50909">
    <property type="entry name" value="GAT"/>
    <property type="match status" value="1"/>
</dbReference>
<name>A0A9N8VG38_9GLOM</name>
<dbReference type="SUPFAM" id="SSF48464">
    <property type="entry name" value="ENTH/VHS domain"/>
    <property type="match status" value="1"/>
</dbReference>
<keyword evidence="1" id="KW-0813">Transport</keyword>
<dbReference type="PANTHER" id="PTHR47789:SF2">
    <property type="entry name" value="VHS DOMAIN-CONTAINING PROTEIN"/>
    <property type="match status" value="1"/>
</dbReference>
<dbReference type="PANTHER" id="PTHR47789">
    <property type="entry name" value="LAS SEVENTEEN-BINDING PROTEIN 5"/>
    <property type="match status" value="1"/>
</dbReference>
<dbReference type="GO" id="GO:0035091">
    <property type="term" value="F:phosphatidylinositol binding"/>
    <property type="evidence" value="ECO:0007669"/>
    <property type="project" value="InterPro"/>
</dbReference>
<dbReference type="SUPFAM" id="SSF89009">
    <property type="entry name" value="GAT-like domain"/>
    <property type="match status" value="1"/>
</dbReference>
<evidence type="ECO:0000256" key="2">
    <source>
        <dbReference type="ARBA" id="ARBA00022927"/>
    </source>
</evidence>
<dbReference type="OrthoDB" id="10255964at2759"/>
<dbReference type="GO" id="GO:0007034">
    <property type="term" value="P:vacuolar transport"/>
    <property type="evidence" value="ECO:0007669"/>
    <property type="project" value="UniProtKB-ARBA"/>
</dbReference>
<dbReference type="InterPro" id="IPR038425">
    <property type="entry name" value="GAT_sf"/>
</dbReference>
<organism evidence="6 7">
    <name type="scientific">Dentiscutata erythropus</name>
    <dbReference type="NCBI Taxonomy" id="1348616"/>
    <lineage>
        <taxon>Eukaryota</taxon>
        <taxon>Fungi</taxon>
        <taxon>Fungi incertae sedis</taxon>
        <taxon>Mucoromycota</taxon>
        <taxon>Glomeromycotina</taxon>
        <taxon>Glomeromycetes</taxon>
        <taxon>Diversisporales</taxon>
        <taxon>Gigasporaceae</taxon>
        <taxon>Dentiscutata</taxon>
    </lineage>
</organism>
<feature type="domain" description="GAT" evidence="5">
    <location>
        <begin position="166"/>
        <end position="254"/>
    </location>
</feature>
<keyword evidence="7" id="KW-1185">Reference proteome</keyword>
<reference evidence="6" key="1">
    <citation type="submission" date="2021-06" db="EMBL/GenBank/DDBJ databases">
        <authorList>
            <person name="Kallberg Y."/>
            <person name="Tangrot J."/>
            <person name="Rosling A."/>
        </authorList>
    </citation>
    <scope>NUCLEOTIDE SEQUENCE</scope>
    <source>
        <strain evidence="6">MA453B</strain>
    </source>
</reference>
<dbReference type="Pfam" id="PF03127">
    <property type="entry name" value="GAT"/>
    <property type="match status" value="1"/>
</dbReference>
<dbReference type="EMBL" id="CAJVPY010000154">
    <property type="protein sequence ID" value="CAG8453918.1"/>
    <property type="molecule type" value="Genomic_DNA"/>
</dbReference>
<evidence type="ECO:0000256" key="3">
    <source>
        <dbReference type="SAM" id="MobiDB-lite"/>
    </source>
</evidence>
<dbReference type="GO" id="GO:0007015">
    <property type="term" value="P:actin filament organization"/>
    <property type="evidence" value="ECO:0007669"/>
    <property type="project" value="InterPro"/>
</dbReference>
<dbReference type="Pfam" id="PF00790">
    <property type="entry name" value="VHS"/>
    <property type="match status" value="1"/>
</dbReference>
<comment type="caution">
    <text evidence="6">The sequence shown here is derived from an EMBL/GenBank/DDBJ whole genome shotgun (WGS) entry which is preliminary data.</text>
</comment>
<dbReference type="Gene3D" id="1.25.40.90">
    <property type="match status" value="1"/>
</dbReference>
<dbReference type="GO" id="GO:0030479">
    <property type="term" value="C:actin cortical patch"/>
    <property type="evidence" value="ECO:0007669"/>
    <property type="project" value="TreeGrafter"/>
</dbReference>
<dbReference type="CDD" id="cd16980">
    <property type="entry name" value="VHS_Lsb5"/>
    <property type="match status" value="1"/>
</dbReference>
<dbReference type="InterPro" id="IPR002014">
    <property type="entry name" value="VHS_dom"/>
</dbReference>
<feature type="domain" description="VHS" evidence="4">
    <location>
        <begin position="22"/>
        <end position="145"/>
    </location>
</feature>